<evidence type="ECO:0000313" key="5">
    <source>
        <dbReference type="EMBL" id="PGH18135.1"/>
    </source>
</evidence>
<keyword evidence="2" id="KW-0732">Signal</keyword>
<dbReference type="Pfam" id="PF17168">
    <property type="entry name" value="DUF5127"/>
    <property type="match status" value="1"/>
</dbReference>
<accession>A0A2B7YA52</accession>
<evidence type="ECO:0000259" key="3">
    <source>
        <dbReference type="Pfam" id="PF16335"/>
    </source>
</evidence>
<evidence type="ECO:0000313" key="6">
    <source>
        <dbReference type="Proteomes" id="UP000223968"/>
    </source>
</evidence>
<dbReference type="PANTHER" id="PTHR31987:SF12">
    <property type="entry name" value="PUTATIVE (AFU_ORTHOLOGUE AFUA_3G10910)-RELATED"/>
    <property type="match status" value="1"/>
</dbReference>
<dbReference type="InterPro" id="IPR033433">
    <property type="entry name" value="GtaA_N"/>
</dbReference>
<dbReference type="OrthoDB" id="431715at2759"/>
<dbReference type="AlphaFoldDB" id="A0A2B7YA52"/>
<dbReference type="Proteomes" id="UP000223968">
    <property type="component" value="Unassembled WGS sequence"/>
</dbReference>
<keyword evidence="6" id="KW-1185">Reference proteome</keyword>
<feature type="domain" description="Glutaminase A N-terminal" evidence="4">
    <location>
        <begin position="129"/>
        <end position="356"/>
    </location>
</feature>
<dbReference type="InterPro" id="IPR032514">
    <property type="entry name" value="GtaA_central"/>
</dbReference>
<feature type="domain" description="Glutaminase A central" evidence="3">
    <location>
        <begin position="692"/>
        <end position="791"/>
    </location>
</feature>
<comment type="caution">
    <text evidence="5">The sequence shown here is derived from an EMBL/GenBank/DDBJ whole genome shotgun (WGS) entry which is preliminary data.</text>
</comment>
<proteinExistence type="predicted"/>
<evidence type="ECO:0000259" key="4">
    <source>
        <dbReference type="Pfam" id="PF17168"/>
    </source>
</evidence>
<protein>
    <recommendedName>
        <fullName evidence="7">Glutaminase</fullName>
    </recommendedName>
</protein>
<evidence type="ECO:0000256" key="1">
    <source>
        <dbReference type="SAM" id="MobiDB-lite"/>
    </source>
</evidence>
<name>A0A2B7YA52_9EURO</name>
<gene>
    <name evidence="5" type="ORF">AJ79_00764</name>
</gene>
<dbReference type="EMBL" id="PDNB01000006">
    <property type="protein sequence ID" value="PGH18135.1"/>
    <property type="molecule type" value="Genomic_DNA"/>
</dbReference>
<dbReference type="Pfam" id="PF16335">
    <property type="entry name" value="GtaA_6_Hairpin"/>
    <property type="match status" value="3"/>
</dbReference>
<feature type="chain" id="PRO_5012248051" description="Glutaminase" evidence="2">
    <location>
        <begin position="22"/>
        <end position="879"/>
    </location>
</feature>
<sequence length="879" mass="98792">MRRLLIPLLGAAILHSFLVAASRLTPPVLPLIVRNPYLSTWLGNAREDPWTKWPMFWTGEHVGLSLMASVPDTGRVYPLLGRPQDSLTPVTSDSGYNISYPTYLGSKYDASSTNLTYSIAAPESAESSDPIRITVSFLSPITPTSTLRQSIPAGYVTVYVKGNRNVNIYMDLNGQWVSGHRDAPIVWEFDHIIPDEGEDRLKRWQVRRETEQLLTEHNDRSEWGTLHIVAPEDVRYESGTSAILRKRFARTGTLQNVNDGAFRQIMDQEPVFAFAKSFVLNETDDASDSNIVRDSVTFTIAHIQDPVVQFAAARGLTMMKPLWESWFPGGVDKLLAFHQSDFQNAAALATNYSTQLEVDAFLSGAEDYVDIVALSARQVLGATSFSGTAENPILFLKEISSNGNFQTVDVIFPSFPFFLYTNPRWLAYLLEPLIEHMLSGQYPNTYSMHDLGAHFPNATGHPDGKDEYMPVEECGNMLIMGLALVNSLRYPAKDSFISHRADNNDDETVGIFPLTELETINGIDKLDSPWAMTPDADDKAQKWVERSYKLWKQWTGYLVEFSLLPHNQLSTDDFAGWLALQTNLALKGIIGINAMSQMSAVVGNTDESKYYKNISDTYVTKWEEYGYSRDKTHAKLAYDWYGSWTTLYNLYADSLLCFHLEDDSAIPMTGAIGIDRDDHQKPLDPPKKDHEGFVPKRVYKRQSKWYHYVRQKYGLPLDSRHLYTKTDWEFFSMAVSSKKVRSEILESVALWLNETVTDRPFTDLHNTEGDGGFPGPNFFARPVIGGHFAFLALEKACNGKAMAGLDFLDEEVLQEGRPTCEGDDCPDDYEAYDQDEDVDMDEHDDDDDGPFVDGGDGPQIEIVAHLPNEGDGWAGPGDE</sequence>
<feature type="region of interest" description="Disordered" evidence="1">
    <location>
        <begin position="817"/>
        <end position="879"/>
    </location>
</feature>
<feature type="compositionally biased region" description="Acidic residues" evidence="1">
    <location>
        <begin position="821"/>
        <end position="850"/>
    </location>
</feature>
<organism evidence="5 6">
    <name type="scientific">Helicocarpus griseus UAMH5409</name>
    <dbReference type="NCBI Taxonomy" id="1447875"/>
    <lineage>
        <taxon>Eukaryota</taxon>
        <taxon>Fungi</taxon>
        <taxon>Dikarya</taxon>
        <taxon>Ascomycota</taxon>
        <taxon>Pezizomycotina</taxon>
        <taxon>Eurotiomycetes</taxon>
        <taxon>Eurotiomycetidae</taxon>
        <taxon>Onygenales</taxon>
        <taxon>Ajellomycetaceae</taxon>
        <taxon>Helicocarpus</taxon>
    </lineage>
</organism>
<dbReference type="InterPro" id="IPR052743">
    <property type="entry name" value="Glutaminase_GtaA"/>
</dbReference>
<feature type="domain" description="Glutaminase A central" evidence="3">
    <location>
        <begin position="366"/>
        <end position="486"/>
    </location>
</feature>
<feature type="domain" description="Glutaminase A central" evidence="3">
    <location>
        <begin position="538"/>
        <end position="668"/>
    </location>
</feature>
<reference evidence="5 6" key="1">
    <citation type="submission" date="2017-10" db="EMBL/GenBank/DDBJ databases">
        <title>Comparative genomics in systemic dimorphic fungi from Ajellomycetaceae.</title>
        <authorList>
            <person name="Munoz J.F."/>
            <person name="Mcewen J.G."/>
            <person name="Clay O.K."/>
            <person name="Cuomo C.A."/>
        </authorList>
    </citation>
    <scope>NUCLEOTIDE SEQUENCE [LARGE SCALE GENOMIC DNA]</scope>
    <source>
        <strain evidence="5 6">UAMH5409</strain>
    </source>
</reference>
<evidence type="ECO:0008006" key="7">
    <source>
        <dbReference type="Google" id="ProtNLM"/>
    </source>
</evidence>
<dbReference type="STRING" id="1447875.A0A2B7YA52"/>
<evidence type="ECO:0000256" key="2">
    <source>
        <dbReference type="SAM" id="SignalP"/>
    </source>
</evidence>
<feature type="signal peptide" evidence="2">
    <location>
        <begin position="1"/>
        <end position="21"/>
    </location>
</feature>
<dbReference type="PANTHER" id="PTHR31987">
    <property type="entry name" value="GLUTAMINASE A-RELATED"/>
    <property type="match status" value="1"/>
</dbReference>